<gene>
    <name evidence="1" type="ORF">LCGC14_1152610</name>
</gene>
<reference evidence="1" key="1">
    <citation type="journal article" date="2015" name="Nature">
        <title>Complex archaea that bridge the gap between prokaryotes and eukaryotes.</title>
        <authorList>
            <person name="Spang A."/>
            <person name="Saw J.H."/>
            <person name="Jorgensen S.L."/>
            <person name="Zaremba-Niedzwiedzka K."/>
            <person name="Martijn J."/>
            <person name="Lind A.E."/>
            <person name="van Eijk R."/>
            <person name="Schleper C."/>
            <person name="Guy L."/>
            <person name="Ettema T.J."/>
        </authorList>
    </citation>
    <scope>NUCLEOTIDE SEQUENCE</scope>
</reference>
<protein>
    <recommendedName>
        <fullName evidence="2">Mu-like prophage I protein</fullName>
    </recommendedName>
</protein>
<feature type="non-terminal residue" evidence="1">
    <location>
        <position position="217"/>
    </location>
</feature>
<proteinExistence type="predicted"/>
<accession>A0A0F9LZW5</accession>
<dbReference type="EMBL" id="LAZR01005556">
    <property type="protein sequence ID" value="KKM98958.1"/>
    <property type="molecule type" value="Genomic_DNA"/>
</dbReference>
<comment type="caution">
    <text evidence="1">The sequence shown here is derived from an EMBL/GenBank/DDBJ whole genome shotgun (WGS) entry which is preliminary data.</text>
</comment>
<evidence type="ECO:0000313" key="1">
    <source>
        <dbReference type="EMBL" id="KKM98958.1"/>
    </source>
</evidence>
<sequence>MNGAIGILELAKHDGKTAPDRFLLLKDGDLDWAGLDMSMDADAAKRIVARFDEQGVDLVIDFEHATTDVEAGSRDKAPAAGWVKTLEYIPGEGLFATDVEWTDEAKRAIEAKEFKYISPVIAVDKDTDDLLRIHSVALVNRPRTREIPELLAASENARAYMIGATAMPTPKNKGKEKNIAAQEEAPVDAPALTLTPEQKMMARLSDLLGLPDEAGLL</sequence>
<organism evidence="1">
    <name type="scientific">marine sediment metagenome</name>
    <dbReference type="NCBI Taxonomy" id="412755"/>
    <lineage>
        <taxon>unclassified sequences</taxon>
        <taxon>metagenomes</taxon>
        <taxon>ecological metagenomes</taxon>
    </lineage>
</organism>
<dbReference type="Pfam" id="PF10123">
    <property type="entry name" value="Mu-like_Pro"/>
    <property type="match status" value="1"/>
</dbReference>
<dbReference type="InterPro" id="IPR012106">
    <property type="entry name" value="Phage_Mu_Gp1"/>
</dbReference>
<evidence type="ECO:0008006" key="2">
    <source>
        <dbReference type="Google" id="ProtNLM"/>
    </source>
</evidence>
<dbReference type="AlphaFoldDB" id="A0A0F9LZW5"/>
<name>A0A0F9LZW5_9ZZZZ</name>